<keyword evidence="2" id="KW-1185">Reference proteome</keyword>
<dbReference type="RefSeq" id="WP_111356667.1">
    <property type="nucleotide sequence ID" value="NZ_NHSK01000075.1"/>
</dbReference>
<protein>
    <submittedName>
        <fullName evidence="1">Uncharacterized protein</fullName>
    </submittedName>
</protein>
<evidence type="ECO:0000313" key="1">
    <source>
        <dbReference type="EMBL" id="RAI39740.1"/>
    </source>
</evidence>
<comment type="caution">
    <text evidence="1">The sequence shown here is derived from an EMBL/GenBank/DDBJ whole genome shotgun (WGS) entry which is preliminary data.</text>
</comment>
<dbReference type="EMBL" id="NPEU01000064">
    <property type="protein sequence ID" value="RAI39740.1"/>
    <property type="molecule type" value="Genomic_DNA"/>
</dbReference>
<reference evidence="1 2" key="1">
    <citation type="submission" date="2017-07" db="EMBL/GenBank/DDBJ databases">
        <title>Draft Genome Sequences of Select Purple Nonsulfur Bacteria.</title>
        <authorList>
            <person name="Lasarre B."/>
            <person name="Mckinlay J.B."/>
        </authorList>
    </citation>
    <scope>NUCLEOTIDE SEQUENCE [LARGE SCALE GENOMIC DNA]</scope>
    <source>
        <strain evidence="1 2">DSM 11907</strain>
    </source>
</reference>
<accession>A0A327KLK0</accession>
<gene>
    <name evidence="1" type="ORF">CH338_08430</name>
</gene>
<sequence>MSSLIDDLNEQIEGHFKIRGTAKWQPGEATVRKLDRMCAAYHRHAADFGLPDMPDDVLRDAAKVILAGLDGREPQRRLLIKHT</sequence>
<dbReference type="Proteomes" id="UP000248863">
    <property type="component" value="Unassembled WGS sequence"/>
</dbReference>
<proteinExistence type="predicted"/>
<organism evidence="1 2">
    <name type="scientific">Rhodoplanes elegans</name>
    <dbReference type="NCBI Taxonomy" id="29408"/>
    <lineage>
        <taxon>Bacteria</taxon>
        <taxon>Pseudomonadati</taxon>
        <taxon>Pseudomonadota</taxon>
        <taxon>Alphaproteobacteria</taxon>
        <taxon>Hyphomicrobiales</taxon>
        <taxon>Nitrobacteraceae</taxon>
        <taxon>Rhodoplanes</taxon>
    </lineage>
</organism>
<dbReference type="AlphaFoldDB" id="A0A327KLK0"/>
<evidence type="ECO:0000313" key="2">
    <source>
        <dbReference type="Proteomes" id="UP000248863"/>
    </source>
</evidence>
<name>A0A327KLK0_9BRAD</name>